<accession>Q11JW8</accession>
<name>Q11JW8_CHESB</name>
<dbReference type="eggNOG" id="ENOG5032Y8R">
    <property type="taxonomic scope" value="Bacteria"/>
</dbReference>
<dbReference type="STRING" id="266779.Meso_0910"/>
<organism evidence="1">
    <name type="scientific">Chelativorans sp. (strain BNC1)</name>
    <dbReference type="NCBI Taxonomy" id="266779"/>
    <lineage>
        <taxon>Bacteria</taxon>
        <taxon>Pseudomonadati</taxon>
        <taxon>Pseudomonadota</taxon>
        <taxon>Alphaproteobacteria</taxon>
        <taxon>Hyphomicrobiales</taxon>
        <taxon>Phyllobacteriaceae</taxon>
        <taxon>Chelativorans</taxon>
    </lineage>
</organism>
<dbReference type="EMBL" id="CP000390">
    <property type="protein sequence ID" value="ABG62307.1"/>
    <property type="molecule type" value="Genomic_DNA"/>
</dbReference>
<dbReference type="KEGG" id="mes:Meso_0910"/>
<protein>
    <submittedName>
        <fullName evidence="1">Uncharacterized protein</fullName>
    </submittedName>
</protein>
<evidence type="ECO:0000313" key="1">
    <source>
        <dbReference type="EMBL" id="ABG62307.1"/>
    </source>
</evidence>
<reference evidence="1" key="1">
    <citation type="submission" date="2006-06" db="EMBL/GenBank/DDBJ databases">
        <title>Complete sequence of chromosome of Chelativorans sp. BNC1.</title>
        <authorList>
            <consortium name="US DOE Joint Genome Institute"/>
            <person name="Copeland A."/>
            <person name="Lucas S."/>
            <person name="Lapidus A."/>
            <person name="Barry K."/>
            <person name="Detter J.C."/>
            <person name="Glavina del Rio T."/>
            <person name="Hammon N."/>
            <person name="Israni S."/>
            <person name="Dalin E."/>
            <person name="Tice H."/>
            <person name="Pitluck S."/>
            <person name="Chertkov O."/>
            <person name="Brettin T."/>
            <person name="Bruce D."/>
            <person name="Han C."/>
            <person name="Tapia R."/>
            <person name="Gilna P."/>
            <person name="Schmutz J."/>
            <person name="Larimer F."/>
            <person name="Land M."/>
            <person name="Hauser L."/>
            <person name="Kyrpides N."/>
            <person name="Mikhailova N."/>
            <person name="Richardson P."/>
        </authorList>
    </citation>
    <scope>NUCLEOTIDE SEQUENCE</scope>
    <source>
        <strain evidence="1">BNC1</strain>
    </source>
</reference>
<proteinExistence type="predicted"/>
<dbReference type="AlphaFoldDB" id="Q11JW8"/>
<dbReference type="HOGENOM" id="CLU_094571_0_0_5"/>
<gene>
    <name evidence="1" type="ordered locus">Meso_0910</name>
</gene>
<sequence length="195" mass="21306" precursor="true">MASIARLSVFASAAFVMGAGPADDGRWFAGGFSFSDELGGFRILEIRGSGTKADPVVLTKELYSASEVILVIRQDGPRPPSMAADRPGTALYLQLETVNGSELAWVEFSYELQMHLGQPSVYGDGLSFDQAQAEDGTISADAFTSFSRDFEPYDRLLFRDGKVDPKETATFSMLITDLTPTYQFYLVADPRIPFS</sequence>